<reference evidence="1" key="1">
    <citation type="submission" date="2017-07" db="EMBL/GenBank/DDBJ databases">
        <title>The cable genome - Insights into the physiology and evolution of filamentous bacteria capable of sulfide oxidation via long distance electron transfer.</title>
        <authorList>
            <person name="Thorup C."/>
            <person name="Bjerg J.T."/>
            <person name="Schreiber L."/>
            <person name="Nielsen L.P."/>
            <person name="Kjeldsen K.U."/>
            <person name="Boesen T."/>
            <person name="Boggild A."/>
            <person name="Meysman F."/>
            <person name="Geelhoed J."/>
            <person name="Schramm A."/>
        </authorList>
    </citation>
    <scope>NUCLEOTIDE SEQUENCE [LARGE SCALE GENOMIC DNA]</scope>
    <source>
        <strain evidence="1">GS</strain>
    </source>
</reference>
<proteinExistence type="predicted"/>
<dbReference type="EMBL" id="NQJD01000001">
    <property type="protein sequence ID" value="TAA76129.1"/>
    <property type="molecule type" value="Genomic_DNA"/>
</dbReference>
<dbReference type="Pfam" id="PF13711">
    <property type="entry name" value="DUF4160"/>
    <property type="match status" value="1"/>
</dbReference>
<sequence length="68" mass="8049">MCETGDTLPTISMFYGIIVRMYFAPNEHPPPHFHVYYAEYKAIHQDELMADWNLMMNGEEPFKIQPLQ</sequence>
<protein>
    <recommendedName>
        <fullName evidence="3">DUF4160 domain-containing protein</fullName>
    </recommendedName>
</protein>
<comment type="caution">
    <text evidence="1">The sequence shown here is derived from an EMBL/GenBank/DDBJ whole genome shotgun (WGS) entry which is preliminary data.</text>
</comment>
<accession>A0A521G534</accession>
<gene>
    <name evidence="1" type="ORF">CDV28_10124</name>
</gene>
<evidence type="ECO:0000313" key="2">
    <source>
        <dbReference type="Proteomes" id="UP000316238"/>
    </source>
</evidence>
<dbReference type="InterPro" id="IPR025427">
    <property type="entry name" value="DUF4160"/>
</dbReference>
<evidence type="ECO:0008006" key="3">
    <source>
        <dbReference type="Google" id="ProtNLM"/>
    </source>
</evidence>
<dbReference type="AlphaFoldDB" id="A0A521G534"/>
<dbReference type="Proteomes" id="UP000316238">
    <property type="component" value="Unassembled WGS sequence"/>
</dbReference>
<name>A0A521G534_9BACT</name>
<organism evidence="1 2">
    <name type="scientific">Candidatus Electronema aureum</name>
    <dbReference type="NCBI Taxonomy" id="2005002"/>
    <lineage>
        <taxon>Bacteria</taxon>
        <taxon>Pseudomonadati</taxon>
        <taxon>Thermodesulfobacteriota</taxon>
        <taxon>Desulfobulbia</taxon>
        <taxon>Desulfobulbales</taxon>
        <taxon>Desulfobulbaceae</taxon>
        <taxon>Candidatus Electronema</taxon>
    </lineage>
</organism>
<keyword evidence="2" id="KW-1185">Reference proteome</keyword>
<evidence type="ECO:0000313" key="1">
    <source>
        <dbReference type="EMBL" id="TAA76129.1"/>
    </source>
</evidence>